<sequence length="150" mass="17646">MKKFICHSWFAGGVKEFDTETGKVSDAPDMEWGKTGFGSVWKQNGKWFAFHKDERSLILQHKKNVWRLEPNTTVSLQGLVIRSFVIKENGKIVFKIRYRPKGLLMSVIDPTYDALDMESDDFFLYMKNMWEAWACKPFSEFKKEFTGEHF</sequence>
<evidence type="ECO:0000313" key="2">
    <source>
        <dbReference type="Proteomes" id="UP000247689"/>
    </source>
</evidence>
<keyword evidence="2" id="KW-1185">Reference proteome</keyword>
<gene>
    <name evidence="1" type="ORF">DL796_09630</name>
</gene>
<comment type="caution">
    <text evidence="1">The sequence shown here is derived from an EMBL/GenBank/DDBJ whole genome shotgun (WGS) entry which is preliminary data.</text>
</comment>
<dbReference type="AlphaFoldDB" id="A0A318D402"/>
<name>A0A318D402_9GAMM</name>
<accession>A0A318D402</accession>
<dbReference type="RefSeq" id="WP_110201494.1">
    <property type="nucleotide sequence ID" value="NZ_QICH01000003.1"/>
</dbReference>
<evidence type="ECO:0000313" key="1">
    <source>
        <dbReference type="EMBL" id="PXF62585.1"/>
    </source>
</evidence>
<dbReference type="EMBL" id="QICH01000003">
    <property type="protein sequence ID" value="PXF62585.1"/>
    <property type="molecule type" value="Genomic_DNA"/>
</dbReference>
<proteinExistence type="predicted"/>
<dbReference type="Proteomes" id="UP000247689">
    <property type="component" value="Unassembled WGS sequence"/>
</dbReference>
<reference evidence="1 2" key="1">
    <citation type="submission" date="2018-05" db="EMBL/GenBank/DDBJ databases">
        <title>Kangiella spongicola genome sequence.</title>
        <authorList>
            <person name="Maclea K.S."/>
            <person name="Goen A.E."/>
            <person name="Kelley C."/>
            <person name="Underriner A."/>
            <person name="Silverwood T."/>
            <person name="Trachtenberg A.M."/>
        </authorList>
    </citation>
    <scope>NUCLEOTIDE SEQUENCE [LARGE SCALE GENOMIC DNA]</scope>
    <source>
        <strain evidence="1 2">ATCC BAA-2076</strain>
    </source>
</reference>
<protein>
    <submittedName>
        <fullName evidence="1">Uncharacterized protein</fullName>
    </submittedName>
</protein>
<organism evidence="1 2">
    <name type="scientific">Kangiella spongicola</name>
    <dbReference type="NCBI Taxonomy" id="796379"/>
    <lineage>
        <taxon>Bacteria</taxon>
        <taxon>Pseudomonadati</taxon>
        <taxon>Pseudomonadota</taxon>
        <taxon>Gammaproteobacteria</taxon>
        <taxon>Kangiellales</taxon>
        <taxon>Kangiellaceae</taxon>
        <taxon>Kangiella</taxon>
    </lineage>
</organism>